<organism evidence="2">
    <name type="scientific">Eucalyptus grandis</name>
    <name type="common">Flooded gum</name>
    <dbReference type="NCBI Taxonomy" id="71139"/>
    <lineage>
        <taxon>Eukaryota</taxon>
        <taxon>Viridiplantae</taxon>
        <taxon>Streptophyta</taxon>
        <taxon>Embryophyta</taxon>
        <taxon>Tracheophyta</taxon>
        <taxon>Spermatophyta</taxon>
        <taxon>Magnoliopsida</taxon>
        <taxon>eudicotyledons</taxon>
        <taxon>Gunneridae</taxon>
        <taxon>Pentapetalae</taxon>
        <taxon>rosids</taxon>
        <taxon>malvids</taxon>
        <taxon>Myrtales</taxon>
        <taxon>Myrtaceae</taxon>
        <taxon>Myrtoideae</taxon>
        <taxon>Eucalypteae</taxon>
        <taxon>Eucalyptus</taxon>
    </lineage>
</organism>
<sequence length="281" mass="28562">MMSQQEDAKLGASVAIWVQHVERLGVAAPNHTLELRPHVQQLAVNAGVGLLPSSASNGITPAPTDMDRTVLSTCRSDSVHSREAAYPHLRPLQYMPRRAVGGVVGLLALEGDADKARGHLLDKGGGGDGELEEEDGFGLGAVLDRKGYGAAAVAKEGAGDFAAKGGRGGGGGGGGEGEEAAGGGGGRDEGLEPEGGEEAEEGAEEGADPNGADGCSRRSGGVAEEDLVVAGVGGGHIFTVGERRRPWRWRVPWSREGRGRSDSSGASVAAAAAVSLEIEFL</sequence>
<accession>A0A059DI51</accession>
<name>A0A059DI51_EUCGR</name>
<dbReference type="OMA" id="LMEFMNE"/>
<dbReference type="AlphaFoldDB" id="A0A059DI51"/>
<dbReference type="Gramene" id="KCW90144">
    <property type="protein sequence ID" value="KCW90144"/>
    <property type="gene ID" value="EUGRSUZ_A02335"/>
</dbReference>
<feature type="region of interest" description="Disordered" evidence="1">
    <location>
        <begin position="160"/>
        <end position="219"/>
    </location>
</feature>
<evidence type="ECO:0000313" key="2">
    <source>
        <dbReference type="EMBL" id="KCW90144.1"/>
    </source>
</evidence>
<dbReference type="InParanoid" id="A0A059DI51"/>
<protein>
    <submittedName>
        <fullName evidence="2">Uncharacterized protein</fullName>
    </submittedName>
</protein>
<gene>
    <name evidence="2" type="ORF">EUGRSUZ_A02335</name>
</gene>
<proteinExistence type="predicted"/>
<dbReference type="EMBL" id="KK198753">
    <property type="protein sequence ID" value="KCW90144.1"/>
    <property type="molecule type" value="Genomic_DNA"/>
</dbReference>
<feature type="compositionally biased region" description="Gly residues" evidence="1">
    <location>
        <begin position="165"/>
        <end position="185"/>
    </location>
</feature>
<feature type="compositionally biased region" description="Acidic residues" evidence="1">
    <location>
        <begin position="191"/>
        <end position="207"/>
    </location>
</feature>
<reference evidence="2" key="1">
    <citation type="submission" date="2013-07" db="EMBL/GenBank/DDBJ databases">
        <title>The genome of Eucalyptus grandis.</title>
        <authorList>
            <person name="Schmutz J."/>
            <person name="Hayes R."/>
            <person name="Myburg A."/>
            <person name="Tuskan G."/>
            <person name="Grattapaglia D."/>
            <person name="Rokhsar D.S."/>
        </authorList>
    </citation>
    <scope>NUCLEOTIDE SEQUENCE</scope>
    <source>
        <tissue evidence="2">Leaf extractions</tissue>
    </source>
</reference>
<evidence type="ECO:0000256" key="1">
    <source>
        <dbReference type="SAM" id="MobiDB-lite"/>
    </source>
</evidence>